<dbReference type="SMART" id="SM00198">
    <property type="entry name" value="SCP"/>
    <property type="match status" value="1"/>
</dbReference>
<dbReference type="InterPro" id="IPR014044">
    <property type="entry name" value="CAP_dom"/>
</dbReference>
<organism evidence="2 3">
    <name type="scientific">Exserohilum turcicum (strain 28A)</name>
    <name type="common">Northern leaf blight fungus</name>
    <name type="synonym">Setosphaeria turcica</name>
    <dbReference type="NCBI Taxonomy" id="671987"/>
    <lineage>
        <taxon>Eukaryota</taxon>
        <taxon>Fungi</taxon>
        <taxon>Dikarya</taxon>
        <taxon>Ascomycota</taxon>
        <taxon>Pezizomycotina</taxon>
        <taxon>Dothideomycetes</taxon>
        <taxon>Pleosporomycetidae</taxon>
        <taxon>Pleosporales</taxon>
        <taxon>Pleosporineae</taxon>
        <taxon>Pleosporaceae</taxon>
        <taxon>Exserohilum</taxon>
    </lineage>
</organism>
<dbReference type="Proteomes" id="UP000016935">
    <property type="component" value="Unassembled WGS sequence"/>
</dbReference>
<dbReference type="CDD" id="cd05380">
    <property type="entry name" value="CAP_euk"/>
    <property type="match status" value="1"/>
</dbReference>
<dbReference type="Gene3D" id="3.40.33.10">
    <property type="entry name" value="CAP"/>
    <property type="match status" value="1"/>
</dbReference>
<dbReference type="PRINTS" id="PR00837">
    <property type="entry name" value="V5TPXLIKE"/>
</dbReference>
<reference evidence="2 3" key="1">
    <citation type="journal article" date="2012" name="PLoS Pathog.">
        <title>Diverse lifestyles and strategies of plant pathogenesis encoded in the genomes of eighteen Dothideomycetes fungi.</title>
        <authorList>
            <person name="Ohm R.A."/>
            <person name="Feau N."/>
            <person name="Henrissat B."/>
            <person name="Schoch C.L."/>
            <person name="Horwitz B.A."/>
            <person name="Barry K.W."/>
            <person name="Condon B.J."/>
            <person name="Copeland A.C."/>
            <person name="Dhillon B."/>
            <person name="Glaser F."/>
            <person name="Hesse C.N."/>
            <person name="Kosti I."/>
            <person name="LaButti K."/>
            <person name="Lindquist E.A."/>
            <person name="Lucas S."/>
            <person name="Salamov A.A."/>
            <person name="Bradshaw R.E."/>
            <person name="Ciuffetti L."/>
            <person name="Hamelin R.C."/>
            <person name="Kema G.H.J."/>
            <person name="Lawrence C."/>
            <person name="Scott J.A."/>
            <person name="Spatafora J.W."/>
            <person name="Turgeon B.G."/>
            <person name="de Wit P.J.G.M."/>
            <person name="Zhong S."/>
            <person name="Goodwin S.B."/>
            <person name="Grigoriev I.V."/>
        </authorList>
    </citation>
    <scope>NUCLEOTIDE SEQUENCE [LARGE SCALE GENOMIC DNA]</scope>
    <source>
        <strain evidence="3">28A</strain>
    </source>
</reference>
<accession>R0IVM9</accession>
<dbReference type="RefSeq" id="XP_008024002.1">
    <property type="nucleotide sequence ID" value="XM_008025811.1"/>
</dbReference>
<dbReference type="eggNOG" id="KOG3017">
    <property type="taxonomic scope" value="Eukaryota"/>
</dbReference>
<dbReference type="InterPro" id="IPR001283">
    <property type="entry name" value="CRISP-related"/>
</dbReference>
<dbReference type="OrthoDB" id="337038at2759"/>
<dbReference type="EMBL" id="KB908537">
    <property type="protein sequence ID" value="EOA88631.1"/>
    <property type="molecule type" value="Genomic_DNA"/>
</dbReference>
<feature type="domain" description="SCP" evidence="1">
    <location>
        <begin position="33"/>
        <end position="180"/>
    </location>
</feature>
<evidence type="ECO:0000259" key="1">
    <source>
        <dbReference type="SMART" id="SM00198"/>
    </source>
</evidence>
<dbReference type="AlphaFoldDB" id="R0IVM9"/>
<dbReference type="SUPFAM" id="SSF55797">
    <property type="entry name" value="PR-1-like"/>
    <property type="match status" value="1"/>
</dbReference>
<dbReference type="InterPro" id="IPR002413">
    <property type="entry name" value="V5_allergen-like"/>
</dbReference>
<evidence type="ECO:0000313" key="2">
    <source>
        <dbReference type="EMBL" id="EOA88631.1"/>
    </source>
</evidence>
<dbReference type="Pfam" id="PF00188">
    <property type="entry name" value="CAP"/>
    <property type="match status" value="1"/>
</dbReference>
<dbReference type="PANTHER" id="PTHR10334">
    <property type="entry name" value="CYSTEINE-RICH SECRETORY PROTEIN-RELATED"/>
    <property type="match status" value="1"/>
</dbReference>
<sequence>MSDAASDIDGQVAVGSSDHISGIDQAYLATGPDYKAAILFHHNVIRANHHAAPLSWDSKCEENARIAANRCNFEHFIPKGAGQGQNLFTVSGRAFNVTAAITESWYHGELSPMMPWFGKASLPHDVFEKVGHLTQLVWKGTTKVGCVSLDCGTAMTVDGRPSTMNKYTVCNYAPAGNVVGKYAVNVVPPQSTNAIGWAD</sequence>
<proteinExistence type="predicted"/>
<dbReference type="PRINTS" id="PR00838">
    <property type="entry name" value="V5ALLERGEN"/>
</dbReference>
<protein>
    <recommendedName>
        <fullName evidence="1">SCP domain-containing protein</fullName>
    </recommendedName>
</protein>
<dbReference type="HOGENOM" id="CLU_035730_5_1_1"/>
<name>R0IVM9_EXST2</name>
<dbReference type="InterPro" id="IPR035940">
    <property type="entry name" value="CAP_sf"/>
</dbReference>
<reference evidence="2 3" key="2">
    <citation type="journal article" date="2013" name="PLoS Genet.">
        <title>Comparative genome structure, secondary metabolite, and effector coding capacity across Cochliobolus pathogens.</title>
        <authorList>
            <person name="Condon B.J."/>
            <person name="Leng Y."/>
            <person name="Wu D."/>
            <person name="Bushley K.E."/>
            <person name="Ohm R.A."/>
            <person name="Otillar R."/>
            <person name="Martin J."/>
            <person name="Schackwitz W."/>
            <person name="Grimwood J."/>
            <person name="MohdZainudin N."/>
            <person name="Xue C."/>
            <person name="Wang R."/>
            <person name="Manning V.A."/>
            <person name="Dhillon B."/>
            <person name="Tu Z.J."/>
            <person name="Steffenson B.J."/>
            <person name="Salamov A."/>
            <person name="Sun H."/>
            <person name="Lowry S."/>
            <person name="LaButti K."/>
            <person name="Han J."/>
            <person name="Copeland A."/>
            <person name="Lindquist E."/>
            <person name="Barry K."/>
            <person name="Schmutz J."/>
            <person name="Baker S.E."/>
            <person name="Ciuffetti L.M."/>
            <person name="Grigoriev I.V."/>
            <person name="Zhong S."/>
            <person name="Turgeon B.G."/>
        </authorList>
    </citation>
    <scope>NUCLEOTIDE SEQUENCE [LARGE SCALE GENOMIC DNA]</scope>
    <source>
        <strain evidence="3">28A</strain>
    </source>
</reference>
<gene>
    <name evidence="2" type="ORF">SETTUDRAFT_107011</name>
</gene>
<keyword evidence="3" id="KW-1185">Reference proteome</keyword>
<dbReference type="GeneID" id="19395205"/>
<evidence type="ECO:0000313" key="3">
    <source>
        <dbReference type="Proteomes" id="UP000016935"/>
    </source>
</evidence>
<dbReference type="STRING" id="671987.R0IVM9"/>